<feature type="region of interest" description="Disordered" evidence="1">
    <location>
        <begin position="71"/>
        <end position="129"/>
    </location>
</feature>
<sequence>MRSHPYTPPPSLPPLLAELSTFLPNRDHRSEEGDRDISLFDLDPETSRLLPAQERPQHCVRVQGRLAPVRSVSVANPRSRSQTRFDAAVSGTPARPQRRRSSDDLSREVGSDIRERDAQLRGYGIGGRGNIREFSPFPL</sequence>
<keyword evidence="3" id="KW-1185">Reference proteome</keyword>
<gene>
    <name evidence="2" type="ORF">Daesc_004898</name>
</gene>
<proteinExistence type="predicted"/>
<organism evidence="2 3">
    <name type="scientific">Daldinia eschscholtzii</name>
    <dbReference type="NCBI Taxonomy" id="292717"/>
    <lineage>
        <taxon>Eukaryota</taxon>
        <taxon>Fungi</taxon>
        <taxon>Dikarya</taxon>
        <taxon>Ascomycota</taxon>
        <taxon>Pezizomycotina</taxon>
        <taxon>Sordariomycetes</taxon>
        <taxon>Xylariomycetidae</taxon>
        <taxon>Xylariales</taxon>
        <taxon>Hypoxylaceae</taxon>
        <taxon>Daldinia</taxon>
    </lineage>
</organism>
<comment type="caution">
    <text evidence="2">The sequence shown here is derived from an EMBL/GenBank/DDBJ whole genome shotgun (WGS) entry which is preliminary data.</text>
</comment>
<evidence type="ECO:0000256" key="1">
    <source>
        <dbReference type="SAM" id="MobiDB-lite"/>
    </source>
</evidence>
<dbReference type="Proteomes" id="UP001369815">
    <property type="component" value="Unassembled WGS sequence"/>
</dbReference>
<accession>A0AAX6MIW1</accession>
<reference evidence="2 3" key="1">
    <citation type="journal article" date="2024" name="Front Chem Biol">
        <title>Unveiling the potential of Daldinia eschscholtzii MFLUCC 19-0629 through bioactivity and bioinformatics studies for enhanced sustainable agriculture production.</title>
        <authorList>
            <person name="Brooks S."/>
            <person name="Weaver J.A."/>
            <person name="Klomchit A."/>
            <person name="Alharthi S.A."/>
            <person name="Onlamun T."/>
            <person name="Nurani R."/>
            <person name="Vong T.K."/>
            <person name="Alberti F."/>
            <person name="Greco C."/>
        </authorList>
    </citation>
    <scope>NUCLEOTIDE SEQUENCE [LARGE SCALE GENOMIC DNA]</scope>
    <source>
        <strain evidence="2">MFLUCC 19-0629</strain>
    </source>
</reference>
<protein>
    <submittedName>
        <fullName evidence="2">Uncharacterized protein</fullName>
    </submittedName>
</protein>
<dbReference type="EMBL" id="JBANMG010000005">
    <property type="protein sequence ID" value="KAK6952608.1"/>
    <property type="molecule type" value="Genomic_DNA"/>
</dbReference>
<feature type="compositionally biased region" description="Basic and acidic residues" evidence="1">
    <location>
        <begin position="100"/>
        <end position="119"/>
    </location>
</feature>
<dbReference type="AlphaFoldDB" id="A0AAX6MIW1"/>
<feature type="compositionally biased region" description="Polar residues" evidence="1">
    <location>
        <begin position="73"/>
        <end position="84"/>
    </location>
</feature>
<name>A0AAX6MIW1_9PEZI</name>
<evidence type="ECO:0000313" key="3">
    <source>
        <dbReference type="Proteomes" id="UP001369815"/>
    </source>
</evidence>
<evidence type="ECO:0000313" key="2">
    <source>
        <dbReference type="EMBL" id="KAK6952608.1"/>
    </source>
</evidence>